<reference evidence="10" key="1">
    <citation type="submission" date="2021-02" db="EMBL/GenBank/DDBJ databases">
        <authorList>
            <person name="Nowell W R."/>
        </authorList>
    </citation>
    <scope>NUCLEOTIDE SEQUENCE</scope>
</reference>
<organism evidence="10 11">
    <name type="scientific">Adineta ricciae</name>
    <name type="common">Rotifer</name>
    <dbReference type="NCBI Taxonomy" id="249248"/>
    <lineage>
        <taxon>Eukaryota</taxon>
        <taxon>Metazoa</taxon>
        <taxon>Spiralia</taxon>
        <taxon>Gnathifera</taxon>
        <taxon>Rotifera</taxon>
        <taxon>Eurotatoria</taxon>
        <taxon>Bdelloidea</taxon>
        <taxon>Adinetida</taxon>
        <taxon>Adinetidae</taxon>
        <taxon>Adineta</taxon>
    </lineage>
</organism>
<dbReference type="Proteomes" id="UP000663828">
    <property type="component" value="Unassembled WGS sequence"/>
</dbReference>
<evidence type="ECO:0000313" key="10">
    <source>
        <dbReference type="EMBL" id="CAF0851689.1"/>
    </source>
</evidence>
<comment type="caution">
    <text evidence="10">The sequence shown here is derived from an EMBL/GenBank/DDBJ whole genome shotgun (WGS) entry which is preliminary data.</text>
</comment>
<feature type="transmembrane region" description="Helical" evidence="8">
    <location>
        <begin position="22"/>
        <end position="42"/>
    </location>
</feature>
<gene>
    <name evidence="10" type="ORF">XAT740_LOCUS5514</name>
</gene>
<evidence type="ECO:0000256" key="3">
    <source>
        <dbReference type="ARBA" id="ARBA00022989"/>
    </source>
</evidence>
<keyword evidence="11" id="KW-1185">Reference proteome</keyword>
<dbReference type="GO" id="GO:0004930">
    <property type="term" value="F:G protein-coupled receptor activity"/>
    <property type="evidence" value="ECO:0007669"/>
    <property type="project" value="UniProtKB-KW"/>
</dbReference>
<dbReference type="SUPFAM" id="SSF81321">
    <property type="entry name" value="Family A G protein-coupled receptor-like"/>
    <property type="match status" value="1"/>
</dbReference>
<keyword evidence="2 8" id="KW-0812">Transmembrane</keyword>
<evidence type="ECO:0000256" key="2">
    <source>
        <dbReference type="ARBA" id="ARBA00022692"/>
    </source>
</evidence>
<dbReference type="InterPro" id="IPR017452">
    <property type="entry name" value="GPCR_Rhodpsn_7TM"/>
</dbReference>
<evidence type="ECO:0000313" key="11">
    <source>
        <dbReference type="Proteomes" id="UP000663828"/>
    </source>
</evidence>
<feature type="transmembrane region" description="Helical" evidence="8">
    <location>
        <begin position="234"/>
        <end position="253"/>
    </location>
</feature>
<proteinExistence type="predicted"/>
<dbReference type="InterPro" id="IPR000276">
    <property type="entry name" value="GPCR_Rhodpsn"/>
</dbReference>
<evidence type="ECO:0000256" key="7">
    <source>
        <dbReference type="ARBA" id="ARBA00023224"/>
    </source>
</evidence>
<feature type="transmembrane region" description="Helical" evidence="8">
    <location>
        <begin position="91"/>
        <end position="110"/>
    </location>
</feature>
<sequence>MSNTSAFTDFTTQYNRMVPPTVFWIGVVGNIFNIITFSGYTLRTNPCTMYFFGLAITHLNNLVFGLLFNYLGDAHHVDPLTASIVICRLRFFIVHCSIVLSSWFIVLAGIDRYFISSRKVNLRNLSSFKNILSLILAAISICFVLYAHVLVLFAIEQTKTGPVCYAQSGAYRVFYDFFFFATYSCTPTVLMIIIGLATLCNTIRRRDQINPITVTQTSAPAKQTQRLRKRDYHFIKMLLLELATTVLFTLPIVTQKLYATLTEGTPKTSERLHIENFFAQLVRTLTQINSAISFYM</sequence>
<feature type="transmembrane region" description="Helical" evidence="8">
    <location>
        <begin position="49"/>
        <end position="71"/>
    </location>
</feature>
<dbReference type="CDD" id="cd00637">
    <property type="entry name" value="7tm_classA_rhodopsin-like"/>
    <property type="match status" value="1"/>
</dbReference>
<keyword evidence="7" id="KW-0807">Transducer</keyword>
<evidence type="ECO:0000256" key="5">
    <source>
        <dbReference type="ARBA" id="ARBA00023136"/>
    </source>
</evidence>
<dbReference type="Pfam" id="PF00001">
    <property type="entry name" value="7tm_1"/>
    <property type="match status" value="1"/>
</dbReference>
<feature type="transmembrane region" description="Helical" evidence="8">
    <location>
        <begin position="131"/>
        <end position="155"/>
    </location>
</feature>
<dbReference type="PANTHER" id="PTHR24243">
    <property type="entry name" value="G-PROTEIN COUPLED RECEPTOR"/>
    <property type="match status" value="1"/>
</dbReference>
<comment type="subcellular location">
    <subcellularLocation>
        <location evidence="1">Membrane</location>
        <topology evidence="1">Multi-pass membrane protein</topology>
    </subcellularLocation>
</comment>
<dbReference type="PROSITE" id="PS50262">
    <property type="entry name" value="G_PROTEIN_RECEP_F1_2"/>
    <property type="match status" value="1"/>
</dbReference>
<dbReference type="EMBL" id="CAJNOR010000239">
    <property type="protein sequence ID" value="CAF0851689.1"/>
    <property type="molecule type" value="Genomic_DNA"/>
</dbReference>
<keyword evidence="4" id="KW-0297">G-protein coupled receptor</keyword>
<dbReference type="Gene3D" id="1.20.1070.10">
    <property type="entry name" value="Rhodopsin 7-helix transmembrane proteins"/>
    <property type="match status" value="1"/>
</dbReference>
<evidence type="ECO:0000256" key="1">
    <source>
        <dbReference type="ARBA" id="ARBA00004141"/>
    </source>
</evidence>
<protein>
    <recommendedName>
        <fullName evidence="9">G-protein coupled receptors family 1 profile domain-containing protein</fullName>
    </recommendedName>
</protein>
<name>A0A813VVP7_ADIRI</name>
<keyword evidence="3 8" id="KW-1133">Transmembrane helix</keyword>
<accession>A0A813VVP7</accession>
<feature type="domain" description="G-protein coupled receptors family 1 profile" evidence="9">
    <location>
        <begin position="29"/>
        <end position="296"/>
    </location>
</feature>
<evidence type="ECO:0000256" key="4">
    <source>
        <dbReference type="ARBA" id="ARBA00023040"/>
    </source>
</evidence>
<keyword evidence="5 8" id="KW-0472">Membrane</keyword>
<evidence type="ECO:0000259" key="9">
    <source>
        <dbReference type="PROSITE" id="PS50262"/>
    </source>
</evidence>
<dbReference type="PANTHER" id="PTHR24243:SF224">
    <property type="entry name" value="G-PROTEIN COUPLED RECEPTOR 19-RELATED"/>
    <property type="match status" value="1"/>
</dbReference>
<dbReference type="AlphaFoldDB" id="A0A813VVP7"/>
<feature type="transmembrane region" description="Helical" evidence="8">
    <location>
        <begin position="175"/>
        <end position="199"/>
    </location>
</feature>
<evidence type="ECO:0000256" key="8">
    <source>
        <dbReference type="SAM" id="Phobius"/>
    </source>
</evidence>
<keyword evidence="6" id="KW-0675">Receptor</keyword>
<dbReference type="GO" id="GO:0005886">
    <property type="term" value="C:plasma membrane"/>
    <property type="evidence" value="ECO:0007669"/>
    <property type="project" value="TreeGrafter"/>
</dbReference>
<evidence type="ECO:0000256" key="6">
    <source>
        <dbReference type="ARBA" id="ARBA00023170"/>
    </source>
</evidence>